<dbReference type="Proteomes" id="UP000256345">
    <property type="component" value="Unassembled WGS sequence"/>
</dbReference>
<dbReference type="PROSITE" id="PS51257">
    <property type="entry name" value="PROKAR_LIPOPROTEIN"/>
    <property type="match status" value="1"/>
</dbReference>
<evidence type="ECO:0000256" key="1">
    <source>
        <dbReference type="SAM" id="MobiDB-lite"/>
    </source>
</evidence>
<feature type="signal peptide" evidence="2">
    <location>
        <begin position="1"/>
        <end position="22"/>
    </location>
</feature>
<evidence type="ECO:0000256" key="2">
    <source>
        <dbReference type="SAM" id="SignalP"/>
    </source>
</evidence>
<feature type="chain" id="PRO_5045973833" description="Protease" evidence="2">
    <location>
        <begin position="23"/>
        <end position="202"/>
    </location>
</feature>
<dbReference type="RefSeq" id="WP_047857565.1">
    <property type="nucleotide sequence ID" value="NZ_CP011509.1"/>
</dbReference>
<evidence type="ECO:0008006" key="5">
    <source>
        <dbReference type="Google" id="ProtNLM"/>
    </source>
</evidence>
<keyword evidence="4" id="KW-1185">Reference proteome</keyword>
<keyword evidence="2" id="KW-0732">Signal</keyword>
<dbReference type="EMBL" id="QUMU01000019">
    <property type="protein sequence ID" value="REG22679.1"/>
    <property type="molecule type" value="Genomic_DNA"/>
</dbReference>
<evidence type="ECO:0000313" key="3">
    <source>
        <dbReference type="EMBL" id="REG22679.1"/>
    </source>
</evidence>
<feature type="region of interest" description="Disordered" evidence="1">
    <location>
        <begin position="26"/>
        <end position="53"/>
    </location>
</feature>
<reference evidence="3 4" key="1">
    <citation type="submission" date="2018-08" db="EMBL/GenBank/DDBJ databases">
        <title>Genomic Encyclopedia of Archaeal and Bacterial Type Strains, Phase II (KMG-II): from individual species to whole genera.</title>
        <authorList>
            <person name="Goeker M."/>
        </authorList>
    </citation>
    <scope>NUCLEOTIDE SEQUENCE [LARGE SCALE GENOMIC DNA]</scope>
    <source>
        <strain evidence="3 4">DSM 2261</strain>
    </source>
</reference>
<organism evidence="3 4">
    <name type="scientific">Archangium gephyra</name>
    <dbReference type="NCBI Taxonomy" id="48"/>
    <lineage>
        <taxon>Bacteria</taxon>
        <taxon>Pseudomonadati</taxon>
        <taxon>Myxococcota</taxon>
        <taxon>Myxococcia</taxon>
        <taxon>Myxococcales</taxon>
        <taxon>Cystobacterineae</taxon>
        <taxon>Archangiaceae</taxon>
        <taxon>Archangium</taxon>
    </lineage>
</organism>
<protein>
    <recommendedName>
        <fullName evidence="5">Protease</fullName>
    </recommendedName>
</protein>
<sequence>MTRGYGRWIALCCLTLSAGACAPRKETVEPKPAPVPQQPAPAPQAAPEPQKENPAMAATLDCVVSVPASVRAGEPVQLRFQLTNRTAQPLSVLKWRTPLEGLMGKDFEVTRDGTEVAYLGRMVKRGNPSADAYVTIAPGASVDAQVELSQAYEMKQPGRYRIAFNGELMDVVEKQAEVPRSLEQLQSRPVSCPAVETTLTAP</sequence>
<accession>A0ABX9JMV5</accession>
<proteinExistence type="predicted"/>
<comment type="caution">
    <text evidence="3">The sequence shown here is derived from an EMBL/GenBank/DDBJ whole genome shotgun (WGS) entry which is preliminary data.</text>
</comment>
<evidence type="ECO:0000313" key="4">
    <source>
        <dbReference type="Proteomes" id="UP000256345"/>
    </source>
</evidence>
<gene>
    <name evidence="3" type="ORF">ATI61_119211</name>
</gene>
<dbReference type="Gene3D" id="2.60.40.2970">
    <property type="match status" value="1"/>
</dbReference>
<name>A0ABX9JMV5_9BACT</name>
<feature type="compositionally biased region" description="Pro residues" evidence="1">
    <location>
        <begin position="31"/>
        <end position="46"/>
    </location>
</feature>